<dbReference type="Gene3D" id="1.25.40.10">
    <property type="entry name" value="Tetratricopeptide repeat domain"/>
    <property type="match status" value="1"/>
</dbReference>
<reference evidence="2 3" key="2">
    <citation type="journal article" date="2011" name="Stand. Genomic Sci.">
        <title>Complete genome sequence of Paludibacter propionicigenes type strain (WB4).</title>
        <authorList>
            <person name="Gronow S."/>
            <person name="Munk C."/>
            <person name="Lapidus A."/>
            <person name="Nolan M."/>
            <person name="Lucas S."/>
            <person name="Hammon N."/>
            <person name="Deshpande S."/>
            <person name="Cheng J.F."/>
            <person name="Tapia R."/>
            <person name="Han C."/>
            <person name="Goodwin L."/>
            <person name="Pitluck S."/>
            <person name="Liolios K."/>
            <person name="Ivanova N."/>
            <person name="Mavromatis K."/>
            <person name="Mikhailova N."/>
            <person name="Pati A."/>
            <person name="Chen A."/>
            <person name="Palaniappan K."/>
            <person name="Land M."/>
            <person name="Hauser L."/>
            <person name="Chang Y.J."/>
            <person name="Jeffries C.D."/>
            <person name="Brambilla E."/>
            <person name="Rohde M."/>
            <person name="Goker M."/>
            <person name="Detter J.C."/>
            <person name="Woyke T."/>
            <person name="Bristow J."/>
            <person name="Eisen J.A."/>
            <person name="Markowitz V."/>
            <person name="Hugenholtz P."/>
            <person name="Kyrpides N.C."/>
            <person name="Klenk H.P."/>
        </authorList>
    </citation>
    <scope>NUCLEOTIDE SEQUENCE [LARGE SCALE GENOMIC DNA]</scope>
    <source>
        <strain evidence="3">DSM 17365 / JCM 13257 / WB4</strain>
    </source>
</reference>
<protein>
    <submittedName>
        <fullName evidence="2">WD40-like beta Propeller containing protein</fullName>
    </submittedName>
</protein>
<evidence type="ECO:0000256" key="1">
    <source>
        <dbReference type="SAM" id="SignalP"/>
    </source>
</evidence>
<organism evidence="2 3">
    <name type="scientific">Paludibacter propionicigenes (strain DSM 17365 / JCM 13257 / WB4)</name>
    <dbReference type="NCBI Taxonomy" id="694427"/>
    <lineage>
        <taxon>Bacteria</taxon>
        <taxon>Pseudomonadati</taxon>
        <taxon>Bacteroidota</taxon>
        <taxon>Bacteroidia</taxon>
        <taxon>Bacteroidales</taxon>
        <taxon>Paludibacteraceae</taxon>
        <taxon>Paludibacter</taxon>
    </lineage>
</organism>
<sequence>MKCKLIFFSLLLCLAISAKQVDNGEALFNSKQYLKARGVYENLLKQRPKDASYNYKYARCCYELKDYETAIVHFELVGAKLFPMRDLYLGELYFNTYRFDQSVLAYQAYMSTLKPDDSRIPEYKQKIKQAETGAKMLNKVEDIAIVDSVLVGKNEFLKYYKFSNELGSLHQELLKITARRTVDKIKYTTQRQDRVYYSDSIQGQMDIFTSYRLLDGWSAPTPVSSEINSSANENYPFLLLDGVTVYFASDGEKSLGGYDLFISRFNPETDSFLTPENIGFPFNSPANDYMMVIDEQHHLGWFATDRNQVAGKVMIYTFVPNETKNIVRSDDKNYIRNLAMLKTYRKATDVSVRTDSVIQKQSQKDDNRIEFVVNDSIVYTNINQFKSPEGLKLWQEMHKLSLEDKILRTKLTDLRTQYSNVVTEKEKSEIAPKILELEVKIREEQKQISLKTIQIRNAELKSIQNLK</sequence>
<name>E4T2Z3_PALPW</name>
<dbReference type="KEGG" id="ppn:Palpr_0937"/>
<accession>E4T2Z3</accession>
<reference key="1">
    <citation type="submission" date="2010-11" db="EMBL/GenBank/DDBJ databases">
        <title>The complete genome of Paludibacter propionicigenes DSM 17365.</title>
        <authorList>
            <consortium name="US DOE Joint Genome Institute (JGI-PGF)"/>
            <person name="Lucas S."/>
            <person name="Copeland A."/>
            <person name="Lapidus A."/>
            <person name="Bruce D."/>
            <person name="Goodwin L."/>
            <person name="Pitluck S."/>
            <person name="Kyrpides N."/>
            <person name="Mavromatis K."/>
            <person name="Ivanova N."/>
            <person name="Munk A.C."/>
            <person name="Brettin T."/>
            <person name="Detter J.C."/>
            <person name="Han C."/>
            <person name="Tapia R."/>
            <person name="Land M."/>
            <person name="Hauser L."/>
            <person name="Markowitz V."/>
            <person name="Cheng J.-F."/>
            <person name="Hugenholtz P."/>
            <person name="Woyke T."/>
            <person name="Wu D."/>
            <person name="Gronow S."/>
            <person name="Wellnitz S."/>
            <person name="Brambilla E."/>
            <person name="Klenk H.-P."/>
            <person name="Eisen J.A."/>
        </authorList>
    </citation>
    <scope>NUCLEOTIDE SEQUENCE</scope>
    <source>
        <strain>WB4</strain>
    </source>
</reference>
<keyword evidence="3" id="KW-1185">Reference proteome</keyword>
<dbReference type="STRING" id="694427.Palpr_0937"/>
<dbReference type="HOGENOM" id="CLU_045791_0_0_10"/>
<evidence type="ECO:0000313" key="2">
    <source>
        <dbReference type="EMBL" id="ADQ79087.1"/>
    </source>
</evidence>
<dbReference type="Pfam" id="PF12895">
    <property type="entry name" value="ANAPC3"/>
    <property type="match status" value="1"/>
</dbReference>
<feature type="chain" id="PRO_5003186814" evidence="1">
    <location>
        <begin position="21"/>
        <end position="467"/>
    </location>
</feature>
<dbReference type="RefSeq" id="WP_013444456.1">
    <property type="nucleotide sequence ID" value="NC_014734.1"/>
</dbReference>
<dbReference type="OrthoDB" id="1110381at2"/>
<feature type="signal peptide" evidence="1">
    <location>
        <begin position="1"/>
        <end position="20"/>
    </location>
</feature>
<dbReference type="eggNOG" id="COG0457">
    <property type="taxonomic scope" value="Bacteria"/>
</dbReference>
<gene>
    <name evidence="2" type="ordered locus">Palpr_0937</name>
</gene>
<proteinExistence type="predicted"/>
<dbReference type="EMBL" id="CP002345">
    <property type="protein sequence ID" value="ADQ79087.1"/>
    <property type="molecule type" value="Genomic_DNA"/>
</dbReference>
<dbReference type="InterPro" id="IPR011990">
    <property type="entry name" value="TPR-like_helical_dom_sf"/>
</dbReference>
<dbReference type="SUPFAM" id="SSF48452">
    <property type="entry name" value="TPR-like"/>
    <property type="match status" value="1"/>
</dbReference>
<dbReference type="Pfam" id="PF07676">
    <property type="entry name" value="PD40"/>
    <property type="match status" value="1"/>
</dbReference>
<evidence type="ECO:0000313" key="3">
    <source>
        <dbReference type="Proteomes" id="UP000008718"/>
    </source>
</evidence>
<keyword evidence="1" id="KW-0732">Signal</keyword>
<dbReference type="InterPro" id="IPR011659">
    <property type="entry name" value="WD40"/>
</dbReference>
<dbReference type="Proteomes" id="UP000008718">
    <property type="component" value="Chromosome"/>
</dbReference>
<dbReference type="AlphaFoldDB" id="E4T2Z3"/>